<dbReference type="EMBL" id="KN840620">
    <property type="protein sequence ID" value="KIP03352.1"/>
    <property type="molecule type" value="Genomic_DNA"/>
</dbReference>
<evidence type="ECO:0000313" key="5">
    <source>
        <dbReference type="Proteomes" id="UP000053257"/>
    </source>
</evidence>
<feature type="region of interest" description="Disordered" evidence="2">
    <location>
        <begin position="219"/>
        <end position="273"/>
    </location>
</feature>
<feature type="region of interest" description="Disordered" evidence="2">
    <location>
        <begin position="72"/>
        <end position="94"/>
    </location>
</feature>
<evidence type="ECO:0000259" key="3">
    <source>
        <dbReference type="PROSITE" id="PS50102"/>
    </source>
</evidence>
<dbReference type="HOGENOM" id="CLU_074138_1_0_1"/>
<dbReference type="PANTHER" id="PTHR32343">
    <property type="entry name" value="SERINE/ARGININE-RICH SPLICING FACTOR"/>
    <property type="match status" value="1"/>
</dbReference>
<keyword evidence="5" id="KW-1185">Reference proteome</keyword>
<dbReference type="STRING" id="745531.A0A0C3S1U7"/>
<protein>
    <recommendedName>
        <fullName evidence="3">RRM domain-containing protein</fullName>
    </recommendedName>
</protein>
<dbReference type="AlphaFoldDB" id="A0A0C3S1U7"/>
<evidence type="ECO:0000313" key="4">
    <source>
        <dbReference type="EMBL" id="KIP03352.1"/>
    </source>
</evidence>
<accession>A0A0C3S1U7</accession>
<dbReference type="Gene3D" id="3.30.70.330">
    <property type="match status" value="1"/>
</dbReference>
<dbReference type="OrthoDB" id="7763451at2759"/>
<sequence length="273" mass="29230">MSAQTYEVHVSGISPSTTEKHLLDFFTFCGKIEKIDFQPDTKSATIHFEKASAAKTALMLNGGTLDGAHLSVTSPKEHPDEEVHHDGPIDQSDKPRAGIAAEYLAKGYKLSDNILQRAIELDNQKGISSRFLTYIQSLDTTLGQKALGPDQKISAAVGTKLAQAHERARSIDQQNGISTKAGDYYSRALSSPWGLKVKAFYTSTSKQVLDIHEEARRIASEHHAQPPHPADTGISTGVGSAAPPVDPAVHSTSQPLVSAEIPGGKTTEAPTVL</sequence>
<evidence type="ECO:0000256" key="1">
    <source>
        <dbReference type="PROSITE-ProRule" id="PRU00176"/>
    </source>
</evidence>
<dbReference type="SUPFAM" id="SSF54928">
    <property type="entry name" value="RNA-binding domain, RBD"/>
    <property type="match status" value="1"/>
</dbReference>
<dbReference type="SMART" id="SM00360">
    <property type="entry name" value="RRM"/>
    <property type="match status" value="1"/>
</dbReference>
<dbReference type="InterPro" id="IPR035979">
    <property type="entry name" value="RBD_domain_sf"/>
</dbReference>
<evidence type="ECO:0000256" key="2">
    <source>
        <dbReference type="SAM" id="MobiDB-lite"/>
    </source>
</evidence>
<feature type="domain" description="RRM" evidence="3">
    <location>
        <begin position="6"/>
        <end position="77"/>
    </location>
</feature>
<dbReference type="Pfam" id="PF00076">
    <property type="entry name" value="RRM_1"/>
    <property type="match status" value="1"/>
</dbReference>
<organism evidence="4 5">
    <name type="scientific">Phlebiopsis gigantea (strain 11061_1 CR5-6)</name>
    <name type="common">White-rot fungus</name>
    <name type="synonym">Peniophora gigantea</name>
    <dbReference type="NCBI Taxonomy" id="745531"/>
    <lineage>
        <taxon>Eukaryota</taxon>
        <taxon>Fungi</taxon>
        <taxon>Dikarya</taxon>
        <taxon>Basidiomycota</taxon>
        <taxon>Agaricomycotina</taxon>
        <taxon>Agaricomycetes</taxon>
        <taxon>Polyporales</taxon>
        <taxon>Phanerochaetaceae</taxon>
        <taxon>Phlebiopsis</taxon>
    </lineage>
</organism>
<dbReference type="PROSITE" id="PS50102">
    <property type="entry name" value="RRM"/>
    <property type="match status" value="1"/>
</dbReference>
<gene>
    <name evidence="4" type="ORF">PHLGIDRAFT_110974</name>
</gene>
<keyword evidence="1" id="KW-0694">RNA-binding</keyword>
<name>A0A0C3S1U7_PHLG1</name>
<proteinExistence type="predicted"/>
<dbReference type="Proteomes" id="UP000053257">
    <property type="component" value="Unassembled WGS sequence"/>
</dbReference>
<dbReference type="InterPro" id="IPR000504">
    <property type="entry name" value="RRM_dom"/>
</dbReference>
<dbReference type="PANTHER" id="PTHR32343:SF10">
    <property type="entry name" value="RNA-BINDING REGION RNP-1 DOMAIN-CONTAINING PROTEIN"/>
    <property type="match status" value="1"/>
</dbReference>
<dbReference type="InterPro" id="IPR012677">
    <property type="entry name" value="Nucleotide-bd_a/b_plait_sf"/>
</dbReference>
<feature type="compositionally biased region" description="Basic and acidic residues" evidence="2">
    <location>
        <begin position="75"/>
        <end position="94"/>
    </location>
</feature>
<dbReference type="GO" id="GO:0003723">
    <property type="term" value="F:RNA binding"/>
    <property type="evidence" value="ECO:0007669"/>
    <property type="project" value="UniProtKB-UniRule"/>
</dbReference>
<reference evidence="4 5" key="1">
    <citation type="journal article" date="2014" name="PLoS Genet.">
        <title>Analysis of the Phlebiopsis gigantea genome, transcriptome and secretome provides insight into its pioneer colonization strategies of wood.</title>
        <authorList>
            <person name="Hori C."/>
            <person name="Ishida T."/>
            <person name="Igarashi K."/>
            <person name="Samejima M."/>
            <person name="Suzuki H."/>
            <person name="Master E."/>
            <person name="Ferreira P."/>
            <person name="Ruiz-Duenas F.J."/>
            <person name="Held B."/>
            <person name="Canessa P."/>
            <person name="Larrondo L.F."/>
            <person name="Schmoll M."/>
            <person name="Druzhinina I.S."/>
            <person name="Kubicek C.P."/>
            <person name="Gaskell J.A."/>
            <person name="Kersten P."/>
            <person name="St John F."/>
            <person name="Glasner J."/>
            <person name="Sabat G."/>
            <person name="Splinter BonDurant S."/>
            <person name="Syed K."/>
            <person name="Yadav J."/>
            <person name="Mgbeahuruike A.C."/>
            <person name="Kovalchuk A."/>
            <person name="Asiegbu F.O."/>
            <person name="Lackner G."/>
            <person name="Hoffmeister D."/>
            <person name="Rencoret J."/>
            <person name="Gutierrez A."/>
            <person name="Sun H."/>
            <person name="Lindquist E."/>
            <person name="Barry K."/>
            <person name="Riley R."/>
            <person name="Grigoriev I.V."/>
            <person name="Henrissat B."/>
            <person name="Kues U."/>
            <person name="Berka R.M."/>
            <person name="Martinez A.T."/>
            <person name="Covert S.F."/>
            <person name="Blanchette R.A."/>
            <person name="Cullen D."/>
        </authorList>
    </citation>
    <scope>NUCLEOTIDE SEQUENCE [LARGE SCALE GENOMIC DNA]</scope>
    <source>
        <strain evidence="4 5">11061_1 CR5-6</strain>
    </source>
</reference>